<name>A0ABW4Z2T8_9HYPH</name>
<keyword evidence="2" id="KW-1185">Reference proteome</keyword>
<organism evidence="1 2">
    <name type="scientific">Ancylobacter oerskovii</name>
    <dbReference type="NCBI Taxonomy" id="459519"/>
    <lineage>
        <taxon>Bacteria</taxon>
        <taxon>Pseudomonadati</taxon>
        <taxon>Pseudomonadota</taxon>
        <taxon>Alphaproteobacteria</taxon>
        <taxon>Hyphomicrobiales</taxon>
        <taxon>Xanthobacteraceae</taxon>
        <taxon>Ancylobacter</taxon>
    </lineage>
</organism>
<sequence length="99" mass="10763">MLDSTDRMNIPLERQGYVRFVPYGAPTQRPAFTTRLSALKHLPAEYDYIAESKNYAVLGIWVDGIGRVNGNSAETFVRTIARRVSAAGVADVAGMATTG</sequence>
<gene>
    <name evidence="1" type="ORF">ACFSNC_20030</name>
</gene>
<evidence type="ECO:0000313" key="2">
    <source>
        <dbReference type="Proteomes" id="UP001597299"/>
    </source>
</evidence>
<dbReference type="Proteomes" id="UP001597299">
    <property type="component" value="Unassembled WGS sequence"/>
</dbReference>
<evidence type="ECO:0000313" key="1">
    <source>
        <dbReference type="EMBL" id="MFD2142703.1"/>
    </source>
</evidence>
<proteinExistence type="predicted"/>
<protein>
    <submittedName>
        <fullName evidence="1">Uncharacterized protein</fullName>
    </submittedName>
</protein>
<accession>A0ABW4Z2T8</accession>
<dbReference type="RefSeq" id="WP_213353517.1">
    <property type="nucleotide sequence ID" value="NZ_JAHBGB010000037.1"/>
</dbReference>
<dbReference type="EMBL" id="JBHUHD010000001">
    <property type="protein sequence ID" value="MFD2142703.1"/>
    <property type="molecule type" value="Genomic_DNA"/>
</dbReference>
<reference evidence="2" key="1">
    <citation type="journal article" date="2019" name="Int. J. Syst. Evol. Microbiol.">
        <title>The Global Catalogue of Microorganisms (GCM) 10K type strain sequencing project: providing services to taxonomists for standard genome sequencing and annotation.</title>
        <authorList>
            <consortium name="The Broad Institute Genomics Platform"/>
            <consortium name="The Broad Institute Genome Sequencing Center for Infectious Disease"/>
            <person name="Wu L."/>
            <person name="Ma J."/>
        </authorList>
    </citation>
    <scope>NUCLEOTIDE SEQUENCE [LARGE SCALE GENOMIC DNA]</scope>
    <source>
        <strain evidence="2">CCM 7435</strain>
    </source>
</reference>
<comment type="caution">
    <text evidence="1">The sequence shown here is derived from an EMBL/GenBank/DDBJ whole genome shotgun (WGS) entry which is preliminary data.</text>
</comment>